<protein>
    <submittedName>
        <fullName evidence="1">Uncharacterized protein</fullName>
    </submittedName>
</protein>
<keyword evidence="2" id="KW-1185">Reference proteome</keyword>
<comment type="caution">
    <text evidence="1">The sequence shown here is derived from an EMBL/GenBank/DDBJ whole genome shotgun (WGS) entry which is preliminary data.</text>
</comment>
<organism evidence="1 2">
    <name type="scientific">Corchorus olitorius</name>
    <dbReference type="NCBI Taxonomy" id="93759"/>
    <lineage>
        <taxon>Eukaryota</taxon>
        <taxon>Viridiplantae</taxon>
        <taxon>Streptophyta</taxon>
        <taxon>Embryophyta</taxon>
        <taxon>Tracheophyta</taxon>
        <taxon>Spermatophyta</taxon>
        <taxon>Magnoliopsida</taxon>
        <taxon>eudicotyledons</taxon>
        <taxon>Gunneridae</taxon>
        <taxon>Pentapetalae</taxon>
        <taxon>rosids</taxon>
        <taxon>malvids</taxon>
        <taxon>Malvales</taxon>
        <taxon>Malvaceae</taxon>
        <taxon>Grewioideae</taxon>
        <taxon>Apeibeae</taxon>
        <taxon>Corchorus</taxon>
    </lineage>
</organism>
<dbReference type="Proteomes" id="UP000187203">
    <property type="component" value="Unassembled WGS sequence"/>
</dbReference>
<proteinExistence type="predicted"/>
<dbReference type="EMBL" id="AWUE01022972">
    <property type="protein sequence ID" value="OMO55404.1"/>
    <property type="molecule type" value="Genomic_DNA"/>
</dbReference>
<sequence length="78" mass="8149">MTRAKVWEIFKLEHAASGTGADGACAKGAKGRGGAFYNLLRHILTVASAEPRVTMTGRGGRSGGMRLRGTLAMVSTDL</sequence>
<evidence type="ECO:0000313" key="1">
    <source>
        <dbReference type="EMBL" id="OMO55404.1"/>
    </source>
</evidence>
<accession>A0A1R3GBD9</accession>
<gene>
    <name evidence="1" type="ORF">COLO4_36009</name>
</gene>
<name>A0A1R3GBD9_9ROSI</name>
<dbReference type="AlphaFoldDB" id="A0A1R3GBD9"/>
<evidence type="ECO:0000313" key="2">
    <source>
        <dbReference type="Proteomes" id="UP000187203"/>
    </source>
</evidence>
<reference evidence="2" key="1">
    <citation type="submission" date="2013-09" db="EMBL/GenBank/DDBJ databases">
        <title>Corchorus olitorius genome sequencing.</title>
        <authorList>
            <person name="Alam M."/>
            <person name="Haque M.S."/>
            <person name="Islam M.S."/>
            <person name="Emdad E.M."/>
            <person name="Islam M.M."/>
            <person name="Ahmed B."/>
            <person name="Halim A."/>
            <person name="Hossen Q.M.M."/>
            <person name="Hossain M.Z."/>
            <person name="Ahmed R."/>
            <person name="Khan M.M."/>
            <person name="Islam R."/>
            <person name="Rashid M.M."/>
            <person name="Khan S.A."/>
            <person name="Rahman M.S."/>
            <person name="Alam M."/>
            <person name="Yahiya A.S."/>
            <person name="Khan M.S."/>
            <person name="Azam M.S."/>
            <person name="Haque T."/>
            <person name="Lashkar M.Z.H."/>
            <person name="Akhand A.I."/>
            <person name="Morshed G."/>
            <person name="Roy S."/>
            <person name="Uddin K.S."/>
            <person name="Rabeya T."/>
            <person name="Hossain A.S."/>
            <person name="Chowdhury A."/>
            <person name="Snigdha A.R."/>
            <person name="Mortoza M.S."/>
            <person name="Matin S.A."/>
            <person name="Hoque S.M.E."/>
            <person name="Islam M.K."/>
            <person name="Roy D.K."/>
            <person name="Haider R."/>
            <person name="Moosa M.M."/>
            <person name="Elias S.M."/>
            <person name="Hasan A.M."/>
            <person name="Jahan S."/>
            <person name="Shafiuddin M."/>
            <person name="Mahmood N."/>
            <person name="Shommy N.S."/>
        </authorList>
    </citation>
    <scope>NUCLEOTIDE SEQUENCE [LARGE SCALE GENOMIC DNA]</scope>
    <source>
        <strain evidence="2">cv. O-4</strain>
    </source>
</reference>